<sequence length="416" mass="44114">MAGTTRRAVLAGGAAAGLAACMPAAGGGGDAGGLGPEFRPQPNPDYEAWVTAFRQRALAQGITAQTLDRGFRGQGFLPGVVERDRNQTEFRRSTEDYLALVASDDDLATGRGRVGPQRAVLAAIEAESGVDQNVLAAVWGLETRFGTRLGEIPVVSATSTLAWEGRRGRFFEAQLVAALRILQAGDTTTDRMVGSWAGAMGHTQLMPTVYEEYAVDFGGDGRREIWGDDPTDALASTAEYLRRHGWRRGQPWGLEVHLPAGFDTAATGRERRRPVSAWAAAGVRPARGGALPDPGEAAIHAPAGAGGPAWILYHNFNVILRYNPSTNYGIGVGYMADRLAGGGPLTRSFGPDETGLTQAERRELQERLSRAGFDAGTPDGVIGRRTEEAIRGFQAARGLPVDGRPSPAILAMLRGA</sequence>
<dbReference type="CDD" id="cd13399">
    <property type="entry name" value="Slt35-like"/>
    <property type="match status" value="1"/>
</dbReference>
<dbReference type="NCBIfam" id="TIGR02283">
    <property type="entry name" value="MltB_2"/>
    <property type="match status" value="1"/>
</dbReference>
<dbReference type="Gene3D" id="1.10.530.10">
    <property type="match status" value="1"/>
</dbReference>
<keyword evidence="4" id="KW-1185">Reference proteome</keyword>
<evidence type="ECO:0000313" key="3">
    <source>
        <dbReference type="EMBL" id="NKX43980.1"/>
    </source>
</evidence>
<dbReference type="InterPro" id="IPR036366">
    <property type="entry name" value="PGBDSf"/>
</dbReference>
<dbReference type="Gene3D" id="1.10.8.350">
    <property type="entry name" value="Bacterial muramidase"/>
    <property type="match status" value="1"/>
</dbReference>
<dbReference type="Proteomes" id="UP000526408">
    <property type="component" value="Unassembled WGS sequence"/>
</dbReference>
<name>A0A7X6JWR8_9RHOB</name>
<dbReference type="Pfam" id="PF01471">
    <property type="entry name" value="PG_binding_1"/>
    <property type="match status" value="1"/>
</dbReference>
<dbReference type="GO" id="GO:0009253">
    <property type="term" value="P:peptidoglycan catabolic process"/>
    <property type="evidence" value="ECO:0007669"/>
    <property type="project" value="TreeGrafter"/>
</dbReference>
<dbReference type="PROSITE" id="PS51318">
    <property type="entry name" value="TAT"/>
    <property type="match status" value="1"/>
</dbReference>
<organism evidence="3 4">
    <name type="scientific">Roseicyclus persicicus</name>
    <dbReference type="NCBI Taxonomy" id="2650661"/>
    <lineage>
        <taxon>Bacteria</taxon>
        <taxon>Pseudomonadati</taxon>
        <taxon>Pseudomonadota</taxon>
        <taxon>Alphaproteobacteria</taxon>
        <taxon>Rhodobacterales</taxon>
        <taxon>Roseobacteraceae</taxon>
        <taxon>Roseicyclus</taxon>
    </lineage>
</organism>
<evidence type="ECO:0000259" key="1">
    <source>
        <dbReference type="Pfam" id="PF01471"/>
    </source>
</evidence>
<dbReference type="InterPro" id="IPR043426">
    <property type="entry name" value="MltB-like"/>
</dbReference>
<feature type="domain" description="Transglycosylase SLT" evidence="2">
    <location>
        <begin position="47"/>
        <end position="337"/>
    </location>
</feature>
<accession>A0A7X6JWR8</accession>
<dbReference type="InterPro" id="IPR031304">
    <property type="entry name" value="SLT_2"/>
</dbReference>
<dbReference type="GO" id="GO:0008933">
    <property type="term" value="F:peptidoglycan lytic transglycosylase activity"/>
    <property type="evidence" value="ECO:0007669"/>
    <property type="project" value="TreeGrafter"/>
</dbReference>
<dbReference type="PROSITE" id="PS51257">
    <property type="entry name" value="PROKAR_LIPOPROTEIN"/>
    <property type="match status" value="1"/>
</dbReference>
<dbReference type="InterPro" id="IPR002477">
    <property type="entry name" value="Peptidoglycan-bd-like"/>
</dbReference>
<dbReference type="PANTHER" id="PTHR30163:SF8">
    <property type="entry name" value="LYTIC MUREIN TRANSGLYCOSYLASE"/>
    <property type="match status" value="1"/>
</dbReference>
<feature type="domain" description="Peptidoglycan binding-like" evidence="1">
    <location>
        <begin position="358"/>
        <end position="413"/>
    </location>
</feature>
<dbReference type="RefSeq" id="WP_168622310.1">
    <property type="nucleotide sequence ID" value="NZ_JAAZQQ010000001.1"/>
</dbReference>
<dbReference type="Gene3D" id="1.10.101.10">
    <property type="entry name" value="PGBD-like superfamily/PGBD"/>
    <property type="match status" value="1"/>
</dbReference>
<dbReference type="Pfam" id="PF13406">
    <property type="entry name" value="SLT_2"/>
    <property type="match status" value="1"/>
</dbReference>
<dbReference type="PANTHER" id="PTHR30163">
    <property type="entry name" value="MEMBRANE-BOUND LYTIC MUREIN TRANSGLYCOSYLASE B"/>
    <property type="match status" value="1"/>
</dbReference>
<dbReference type="SUPFAM" id="SSF53955">
    <property type="entry name" value="Lysozyme-like"/>
    <property type="match status" value="1"/>
</dbReference>
<reference evidence="3 4" key="1">
    <citation type="submission" date="2020-04" db="EMBL/GenBank/DDBJ databases">
        <authorList>
            <person name="Yoon J."/>
        </authorList>
    </citation>
    <scope>NUCLEOTIDE SEQUENCE [LARGE SCALE GENOMIC DNA]</scope>
    <source>
        <strain evidence="3 4">KMU-115</strain>
    </source>
</reference>
<evidence type="ECO:0000259" key="2">
    <source>
        <dbReference type="Pfam" id="PF13406"/>
    </source>
</evidence>
<dbReference type="InterPro" id="IPR023346">
    <property type="entry name" value="Lysozyme-like_dom_sf"/>
</dbReference>
<protein>
    <submittedName>
        <fullName evidence="3">Lytic murein transglycosylase</fullName>
    </submittedName>
</protein>
<dbReference type="EMBL" id="JAAZQQ010000001">
    <property type="protein sequence ID" value="NKX43980.1"/>
    <property type="molecule type" value="Genomic_DNA"/>
</dbReference>
<proteinExistence type="predicted"/>
<comment type="caution">
    <text evidence="3">The sequence shown here is derived from an EMBL/GenBank/DDBJ whole genome shotgun (WGS) entry which is preliminary data.</text>
</comment>
<dbReference type="SUPFAM" id="SSF47090">
    <property type="entry name" value="PGBD-like"/>
    <property type="match status" value="1"/>
</dbReference>
<dbReference type="InterPro" id="IPR006311">
    <property type="entry name" value="TAT_signal"/>
</dbReference>
<gene>
    <name evidence="3" type="ORF">HCU73_05205</name>
</gene>
<dbReference type="InterPro" id="IPR011970">
    <property type="entry name" value="MltB_2"/>
</dbReference>
<dbReference type="AlphaFoldDB" id="A0A7X6JWR8"/>
<dbReference type="InterPro" id="IPR036365">
    <property type="entry name" value="PGBD-like_sf"/>
</dbReference>
<evidence type="ECO:0000313" key="4">
    <source>
        <dbReference type="Proteomes" id="UP000526408"/>
    </source>
</evidence>